<keyword evidence="3 5" id="KW-1133">Transmembrane helix</keyword>
<dbReference type="InterPro" id="IPR008217">
    <property type="entry name" value="Ccc1_fam"/>
</dbReference>
<evidence type="ECO:0000256" key="1">
    <source>
        <dbReference type="ARBA" id="ARBA00004127"/>
    </source>
</evidence>
<feature type="transmembrane region" description="Helical" evidence="5">
    <location>
        <begin position="57"/>
        <end position="76"/>
    </location>
</feature>
<keyword evidence="7" id="KW-1185">Reference proteome</keyword>
<evidence type="ECO:0000256" key="3">
    <source>
        <dbReference type="ARBA" id="ARBA00022989"/>
    </source>
</evidence>
<protein>
    <submittedName>
        <fullName evidence="6">VIT family protein</fullName>
    </submittedName>
</protein>
<evidence type="ECO:0000256" key="5">
    <source>
        <dbReference type="SAM" id="Phobius"/>
    </source>
</evidence>
<dbReference type="CDD" id="cd02432">
    <property type="entry name" value="Nodulin-21_like_1"/>
    <property type="match status" value="1"/>
</dbReference>
<proteinExistence type="predicted"/>
<gene>
    <name evidence="6" type="ORF">GCM10009798_04730</name>
</gene>
<dbReference type="EMBL" id="BAAAPB010000001">
    <property type="protein sequence ID" value="GAA1948593.1"/>
    <property type="molecule type" value="Genomic_DNA"/>
</dbReference>
<keyword evidence="2 5" id="KW-0812">Transmembrane</keyword>
<dbReference type="Pfam" id="PF01988">
    <property type="entry name" value="VIT1"/>
    <property type="match status" value="1"/>
</dbReference>
<dbReference type="Proteomes" id="UP001500571">
    <property type="component" value="Unassembled WGS sequence"/>
</dbReference>
<feature type="transmembrane region" description="Helical" evidence="5">
    <location>
        <begin position="186"/>
        <end position="204"/>
    </location>
</feature>
<comment type="caution">
    <text evidence="6">The sequence shown here is derived from an EMBL/GenBank/DDBJ whole genome shotgun (WGS) entry which is preliminary data.</text>
</comment>
<evidence type="ECO:0000256" key="2">
    <source>
        <dbReference type="ARBA" id="ARBA00022692"/>
    </source>
</evidence>
<evidence type="ECO:0000313" key="6">
    <source>
        <dbReference type="EMBL" id="GAA1948593.1"/>
    </source>
</evidence>
<feature type="transmembrane region" description="Helical" evidence="5">
    <location>
        <begin position="27"/>
        <end position="50"/>
    </location>
</feature>
<evidence type="ECO:0000256" key="4">
    <source>
        <dbReference type="ARBA" id="ARBA00023136"/>
    </source>
</evidence>
<accession>A0ABN2QB42</accession>
<evidence type="ECO:0000313" key="7">
    <source>
        <dbReference type="Proteomes" id="UP001500571"/>
    </source>
</evidence>
<reference evidence="6 7" key="1">
    <citation type="journal article" date="2019" name="Int. J. Syst. Evol. Microbiol.">
        <title>The Global Catalogue of Microorganisms (GCM) 10K type strain sequencing project: providing services to taxonomists for standard genome sequencing and annotation.</title>
        <authorList>
            <consortium name="The Broad Institute Genomics Platform"/>
            <consortium name="The Broad Institute Genome Sequencing Center for Infectious Disease"/>
            <person name="Wu L."/>
            <person name="Ma J."/>
        </authorList>
    </citation>
    <scope>NUCLEOTIDE SEQUENCE [LARGE SCALE GENOMIC DNA]</scope>
    <source>
        <strain evidence="6 7">JCM 15309</strain>
    </source>
</reference>
<feature type="transmembrane region" description="Helical" evidence="5">
    <location>
        <begin position="216"/>
        <end position="237"/>
    </location>
</feature>
<organism evidence="6 7">
    <name type="scientific">Nocardioides panacihumi</name>
    <dbReference type="NCBI Taxonomy" id="400774"/>
    <lineage>
        <taxon>Bacteria</taxon>
        <taxon>Bacillati</taxon>
        <taxon>Actinomycetota</taxon>
        <taxon>Actinomycetes</taxon>
        <taxon>Propionibacteriales</taxon>
        <taxon>Nocardioidaceae</taxon>
        <taxon>Nocardioides</taxon>
    </lineage>
</organism>
<dbReference type="PANTHER" id="PTHR31851">
    <property type="entry name" value="FE(2+)/MN(2+) TRANSPORTER PCL1"/>
    <property type="match status" value="1"/>
</dbReference>
<keyword evidence="4 5" id="KW-0472">Membrane</keyword>
<name>A0ABN2QB42_9ACTN</name>
<sequence length="242" mass="25345">MGRMTEVADLTHHEHGDTEGLSNRLNWLRAGVLGANDGIVSVAGIVMGVAGASSERSAILIAGTAALVAGALSMAAGEYVSVSTQRDAELALIEAERNDLDRMPEEELAHLTLMLEEKGLSPEIAQQAAVQMTAKDALRTHADLEFGIDIDDVTNPWGAALASMVAFSIGALLPLLTILLPAPERFYVTAVAVAVALAITGYVSARLGRARPWPAVLRNVLGGVFAMGVTLLIGRLLGTRIS</sequence>
<feature type="transmembrane region" description="Helical" evidence="5">
    <location>
        <begin position="157"/>
        <end position="179"/>
    </location>
</feature>
<comment type="subcellular location">
    <subcellularLocation>
        <location evidence="1">Endomembrane system</location>
        <topology evidence="1">Multi-pass membrane protein</topology>
    </subcellularLocation>
</comment>